<evidence type="ECO:0000313" key="5">
    <source>
        <dbReference type="Proteomes" id="UP000664702"/>
    </source>
</evidence>
<dbReference type="Proteomes" id="UP000664702">
    <property type="component" value="Chromosome"/>
</dbReference>
<dbReference type="GO" id="GO:0003677">
    <property type="term" value="F:DNA binding"/>
    <property type="evidence" value="ECO:0007669"/>
    <property type="project" value="UniProtKB-KW"/>
</dbReference>
<keyword evidence="3" id="KW-0238">DNA-binding</keyword>
<dbReference type="EMBL" id="CP086136">
    <property type="protein sequence ID" value="UEM13945.1"/>
    <property type="molecule type" value="Genomic_DNA"/>
</dbReference>
<keyword evidence="1" id="KW-0175">Coiled coil</keyword>
<reference evidence="3" key="1">
    <citation type="submission" date="2021-03" db="EMBL/GenBank/DDBJ databases">
        <title>Whole Genome Sequence of Bradyrhizobium sp. Strain 144S4.</title>
        <authorList>
            <person name="Bromfield E.S.P."/>
            <person name="Cloutier S."/>
        </authorList>
    </citation>
    <scope>NUCLEOTIDE SEQUENCE [LARGE SCALE GENOMIC DNA]</scope>
    <source>
        <strain evidence="3">144S4</strain>
    </source>
</reference>
<name>A0A939M494_9BRAD</name>
<dbReference type="AlphaFoldDB" id="A0A939M494"/>
<reference evidence="4 5" key="2">
    <citation type="journal article" date="2022" name="Int. J. Syst. Evol. Microbiol.">
        <title>Strains of Bradyrhizobium barranii sp. nov. associated with legumes native to Canada are symbionts of soybeans and belong to different subspecies (subsp. barranii subsp. nov. and subsp. apii subsp. nov.) and symbiovars (sv. glycinearum and sv. septentrionale).</title>
        <authorList>
            <person name="Bromfield E.S.P."/>
            <person name="Cloutier S."/>
            <person name="Wasai-Hara S."/>
            <person name="Minamisawa K."/>
        </authorList>
    </citation>
    <scope>NUCLEOTIDE SEQUENCE [LARGE SCALE GENOMIC DNA]</scope>
    <source>
        <strain evidence="4 5">144S4</strain>
    </source>
</reference>
<evidence type="ECO:0000313" key="4">
    <source>
        <dbReference type="EMBL" id="UEM13945.1"/>
    </source>
</evidence>
<sequence>MTAYITRAEVHSAADQVDAEGRKPSAKAVREITKHGSYSTIETHLGSWTPRDQRLELPPVPAGLTATVDSLTADLWHIALDAAQKQATAEIERAVTDAAEARTAAARAGEHADRLVADLTAAQQRISVLEETVAERDQQINQCAERIRDWELEAARKDGEVATLRHALVQFTAGPADASKSTKNPAQQPAG</sequence>
<feature type="coiled-coil region" evidence="1">
    <location>
        <begin position="112"/>
        <end position="139"/>
    </location>
</feature>
<evidence type="ECO:0000256" key="1">
    <source>
        <dbReference type="SAM" id="Coils"/>
    </source>
</evidence>
<dbReference type="KEGG" id="bban:J4G43_006640"/>
<dbReference type="InterPro" id="IPR021104">
    <property type="entry name" value="KfrA_DNA-bd_N"/>
</dbReference>
<dbReference type="EMBL" id="JAGEMI010000001">
    <property type="protein sequence ID" value="MBO1861045.1"/>
    <property type="molecule type" value="Genomic_DNA"/>
</dbReference>
<organism evidence="3">
    <name type="scientific">Bradyrhizobium barranii subsp. barranii</name>
    <dbReference type="NCBI Taxonomy" id="2823807"/>
    <lineage>
        <taxon>Bacteria</taxon>
        <taxon>Pseudomonadati</taxon>
        <taxon>Pseudomonadota</taxon>
        <taxon>Alphaproteobacteria</taxon>
        <taxon>Hyphomicrobiales</taxon>
        <taxon>Nitrobacteraceae</taxon>
        <taxon>Bradyrhizobium</taxon>
        <taxon>Bradyrhizobium barranii</taxon>
    </lineage>
</organism>
<evidence type="ECO:0000259" key="2">
    <source>
        <dbReference type="Pfam" id="PF11740"/>
    </source>
</evidence>
<evidence type="ECO:0000313" key="3">
    <source>
        <dbReference type="EMBL" id="MBO1861045.1"/>
    </source>
</evidence>
<dbReference type="RefSeq" id="WP_208084304.1">
    <property type="nucleotide sequence ID" value="NZ_CP086136.1"/>
</dbReference>
<protein>
    <submittedName>
        <fullName evidence="3">DNA-binding protein</fullName>
    </submittedName>
</protein>
<proteinExistence type="predicted"/>
<accession>A0A939M494</accession>
<gene>
    <name evidence="4" type="ORF">J4G43_006640</name>
    <name evidence="3" type="ORF">J4G43_08815</name>
</gene>
<feature type="domain" description="KfrA N-terminal DNA-binding" evidence="2">
    <location>
        <begin position="6"/>
        <end position="114"/>
    </location>
</feature>
<dbReference type="Pfam" id="PF11740">
    <property type="entry name" value="KfrA_N"/>
    <property type="match status" value="1"/>
</dbReference>